<accession>A0A2P2KV41</accession>
<keyword evidence="1" id="KW-0732">Signal</keyword>
<protein>
    <submittedName>
        <fullName evidence="2">PolyA polymerase</fullName>
    </submittedName>
</protein>
<feature type="signal peptide" evidence="1">
    <location>
        <begin position="1"/>
        <end position="19"/>
    </location>
</feature>
<name>A0A2P2KV41_RHIMU</name>
<sequence length="52" mass="6111">MLLSALFLLLMATHPRLLQQQIALFRLQIFARLLHQLKRLLPKISCKFTGHQ</sequence>
<evidence type="ECO:0000256" key="1">
    <source>
        <dbReference type="SAM" id="SignalP"/>
    </source>
</evidence>
<proteinExistence type="predicted"/>
<dbReference type="AlphaFoldDB" id="A0A2P2KV41"/>
<dbReference type="EMBL" id="GGEC01029091">
    <property type="protein sequence ID" value="MBX09575.1"/>
    <property type="molecule type" value="Transcribed_RNA"/>
</dbReference>
<evidence type="ECO:0000313" key="2">
    <source>
        <dbReference type="EMBL" id="MBX09575.1"/>
    </source>
</evidence>
<organism evidence="2">
    <name type="scientific">Rhizophora mucronata</name>
    <name type="common">Asiatic mangrove</name>
    <dbReference type="NCBI Taxonomy" id="61149"/>
    <lineage>
        <taxon>Eukaryota</taxon>
        <taxon>Viridiplantae</taxon>
        <taxon>Streptophyta</taxon>
        <taxon>Embryophyta</taxon>
        <taxon>Tracheophyta</taxon>
        <taxon>Spermatophyta</taxon>
        <taxon>Magnoliopsida</taxon>
        <taxon>eudicotyledons</taxon>
        <taxon>Gunneridae</taxon>
        <taxon>Pentapetalae</taxon>
        <taxon>rosids</taxon>
        <taxon>fabids</taxon>
        <taxon>Malpighiales</taxon>
        <taxon>Rhizophoraceae</taxon>
        <taxon>Rhizophora</taxon>
    </lineage>
</organism>
<reference evidence="2" key="1">
    <citation type="submission" date="2018-02" db="EMBL/GenBank/DDBJ databases">
        <title>Rhizophora mucronata_Transcriptome.</title>
        <authorList>
            <person name="Meera S.P."/>
            <person name="Sreeshan A."/>
            <person name="Augustine A."/>
        </authorList>
    </citation>
    <scope>NUCLEOTIDE SEQUENCE</scope>
    <source>
        <tissue evidence="2">Leaf</tissue>
    </source>
</reference>
<feature type="chain" id="PRO_5015149084" evidence="1">
    <location>
        <begin position="20"/>
        <end position="52"/>
    </location>
</feature>